<name>A0A2P2MXT7_RHIMU</name>
<organism evidence="1">
    <name type="scientific">Rhizophora mucronata</name>
    <name type="common">Asiatic mangrove</name>
    <dbReference type="NCBI Taxonomy" id="61149"/>
    <lineage>
        <taxon>Eukaryota</taxon>
        <taxon>Viridiplantae</taxon>
        <taxon>Streptophyta</taxon>
        <taxon>Embryophyta</taxon>
        <taxon>Tracheophyta</taxon>
        <taxon>Spermatophyta</taxon>
        <taxon>Magnoliopsida</taxon>
        <taxon>eudicotyledons</taxon>
        <taxon>Gunneridae</taxon>
        <taxon>Pentapetalae</taxon>
        <taxon>rosids</taxon>
        <taxon>fabids</taxon>
        <taxon>Malpighiales</taxon>
        <taxon>Rhizophoraceae</taxon>
        <taxon>Rhizophora</taxon>
    </lineage>
</organism>
<proteinExistence type="predicted"/>
<dbReference type="AlphaFoldDB" id="A0A2P2MXT7"/>
<sequence length="51" mass="5616">MQVLVSLISRTWMAILDLYTHLSIGTHIMLPVNCCALGIFPLAPNTNSTIM</sequence>
<accession>A0A2P2MXT7</accession>
<evidence type="ECO:0000313" key="1">
    <source>
        <dbReference type="EMBL" id="MBX35037.1"/>
    </source>
</evidence>
<reference evidence="1" key="1">
    <citation type="submission" date="2018-02" db="EMBL/GenBank/DDBJ databases">
        <title>Rhizophora mucronata_Transcriptome.</title>
        <authorList>
            <person name="Meera S.P."/>
            <person name="Sreeshan A."/>
            <person name="Augustine A."/>
        </authorList>
    </citation>
    <scope>NUCLEOTIDE SEQUENCE</scope>
    <source>
        <tissue evidence="1">Leaf</tissue>
    </source>
</reference>
<protein>
    <submittedName>
        <fullName evidence="1">Uncharacterized protein</fullName>
    </submittedName>
</protein>
<dbReference type="EMBL" id="GGEC01054553">
    <property type="protein sequence ID" value="MBX35037.1"/>
    <property type="molecule type" value="Transcribed_RNA"/>
</dbReference>